<dbReference type="Gene3D" id="3.40.710.10">
    <property type="entry name" value="DD-peptidase/beta-lactamase superfamily"/>
    <property type="match status" value="1"/>
</dbReference>
<dbReference type="STRING" id="446471.Xcel_0255"/>
<organism evidence="3 4">
    <name type="scientific">Xylanimonas cellulosilytica (strain DSM 15894 / JCM 12276 / CECT 5975 / KCTC 9989 / LMG 20990 / NBRC 107835 / XIL07)</name>
    <dbReference type="NCBI Taxonomy" id="446471"/>
    <lineage>
        <taxon>Bacteria</taxon>
        <taxon>Bacillati</taxon>
        <taxon>Actinomycetota</taxon>
        <taxon>Actinomycetes</taxon>
        <taxon>Micrococcales</taxon>
        <taxon>Promicromonosporaceae</taxon>
        <taxon>Xylanimonas</taxon>
    </lineage>
</organism>
<reference evidence="3 4" key="2">
    <citation type="journal article" date="2010" name="Stand. Genomic Sci.">
        <title>Complete genome sequence of Xylanimonas cellulosilytica type strain (XIL07).</title>
        <authorList>
            <person name="Foster B."/>
            <person name="Pukall R."/>
            <person name="Abt B."/>
            <person name="Nolan M."/>
            <person name="Glavina Del Rio T."/>
            <person name="Chen F."/>
            <person name="Lucas S."/>
            <person name="Tice H."/>
            <person name="Pitluck S."/>
            <person name="Cheng J.-F."/>
            <person name="Chertkov O."/>
            <person name="Brettin T."/>
            <person name="Han C."/>
            <person name="Detter J.C."/>
            <person name="Bruce D."/>
            <person name="Goodwin L."/>
            <person name="Ivanova N."/>
            <person name="Mavromatis K."/>
            <person name="Pati A."/>
            <person name="Mikhailova N."/>
            <person name="Chen A."/>
            <person name="Palaniappan K."/>
            <person name="Land M."/>
            <person name="Hauser L."/>
            <person name="Chang Y.-J."/>
            <person name="Jeffries C.D."/>
            <person name="Chain P."/>
            <person name="Rohde M."/>
            <person name="Goeker M."/>
            <person name="Bristow J."/>
            <person name="Eisen J.A."/>
            <person name="Markowitz V."/>
            <person name="Hugenholtz P."/>
            <person name="Kyrpides N.C."/>
            <person name="Klenk H.-P."/>
            <person name="Lapidus A."/>
        </authorList>
    </citation>
    <scope>NUCLEOTIDE SEQUENCE [LARGE SCALE GENOMIC DNA]</scope>
    <source>
        <strain evidence="4">DSM 15894 / CECT 5975 / LMG 20990 / XIL07</strain>
    </source>
</reference>
<dbReference type="PANTHER" id="PTHR43283:SF7">
    <property type="entry name" value="BETA-LACTAMASE-RELATED DOMAIN-CONTAINING PROTEIN"/>
    <property type="match status" value="1"/>
</dbReference>
<dbReference type="InterPro" id="IPR012338">
    <property type="entry name" value="Beta-lactam/transpept-like"/>
</dbReference>
<reference evidence="4" key="1">
    <citation type="submission" date="2009-11" db="EMBL/GenBank/DDBJ databases">
        <title>The complete chromosome of Xylanimonas cellulosilytica DSM 15894.</title>
        <authorList>
            <consortium name="US DOE Joint Genome Institute (JGI-PGF)"/>
            <person name="Lucas S."/>
            <person name="Copeland A."/>
            <person name="Lapidus A."/>
            <person name="Glavina del Rio T."/>
            <person name="Dalin E."/>
            <person name="Tice H."/>
            <person name="Bruce D."/>
            <person name="Goodwin L."/>
            <person name="Pitluck S."/>
            <person name="Kyrpides N."/>
            <person name="Mavromatis K."/>
            <person name="Ivanova N."/>
            <person name="Mikhailova N."/>
            <person name="Foster B."/>
            <person name="Clum A."/>
            <person name="Brettin T."/>
            <person name="Detter J.C."/>
            <person name="Han C."/>
            <person name="Larimer F."/>
            <person name="Land M."/>
            <person name="Hauser L."/>
            <person name="Markowitz V."/>
            <person name="Cheng J.F."/>
            <person name="Hugenholtz P."/>
            <person name="Woyke T."/>
            <person name="Wu D."/>
            <person name="Gehrich-Schroeter G."/>
            <person name="Schneider S."/>
            <person name="Pukall S.R."/>
            <person name="Klenk H.P."/>
            <person name="Eisen J.A."/>
        </authorList>
    </citation>
    <scope>NUCLEOTIDE SEQUENCE [LARGE SCALE GENOMIC DNA]</scope>
    <source>
        <strain evidence="4">DSM 15894 / CECT 5975 / LMG 20990 / XIL07</strain>
    </source>
</reference>
<gene>
    <name evidence="3" type="ordered locus">Xcel_0255</name>
</gene>
<dbReference type="InterPro" id="IPR050789">
    <property type="entry name" value="Diverse_Enzym_Activities"/>
</dbReference>
<proteinExistence type="predicted"/>
<dbReference type="EMBL" id="CP001821">
    <property type="protein sequence ID" value="ACZ29294.1"/>
    <property type="molecule type" value="Genomic_DNA"/>
</dbReference>
<feature type="compositionally biased region" description="Basic and acidic residues" evidence="1">
    <location>
        <begin position="331"/>
        <end position="350"/>
    </location>
</feature>
<dbReference type="RefSeq" id="WP_012877039.1">
    <property type="nucleotide sequence ID" value="NC_013530.1"/>
</dbReference>
<dbReference type="AlphaFoldDB" id="D1BUQ3"/>
<dbReference type="eggNOG" id="COG1680">
    <property type="taxonomic scope" value="Bacteria"/>
</dbReference>
<dbReference type="PANTHER" id="PTHR43283">
    <property type="entry name" value="BETA-LACTAMASE-RELATED"/>
    <property type="match status" value="1"/>
</dbReference>
<sequence>MTHTMWRRLPRTSPEAAGVDRAAIAKLTEQLDLLGTHSLLVLRHGAVVAERFWAPHTAERPHQMFSVSKTFTAMAVGLAVSEGLLTVEDRVVDLLPEAAPAEVSDKLAAMRVEHLLTMTSGHAGDLFETFDGLGDDWPRALLAAEVVREPGSRFLYDTAATYLLSAIITRLTGQRLLDYLTPRVLAPLGITDATWEQDPRGIDMGGFGLSVTTEDMAAFGQLLLQRGRWGDAQLIPASWVETAAANHVDSSVQGWGVDASIGYGYQMWRCQPGCARADGAFGQFIVVWPEHDAVVAITSGSQRTQDQLDAVWGCLGSAFGTGQALPAPDDADARADDAEPDADRIDRADDGADSQPLQLELPQGVAWTAAADLVDGRTFALDTEVPVPEAPPGTPPFRTVTVRRDDDGIVVDVGPLRGHARYGAWGTTTDGGVVPTTSSAYAWTDDRTLEVRVAGLGMPFVWTIRLVVAADGASIDVAVDQNVSFGARELVRATARRVRATAR</sequence>
<evidence type="ECO:0000259" key="2">
    <source>
        <dbReference type="Pfam" id="PF00144"/>
    </source>
</evidence>
<dbReference type="Pfam" id="PF00144">
    <property type="entry name" value="Beta-lactamase"/>
    <property type="match status" value="1"/>
</dbReference>
<evidence type="ECO:0000313" key="3">
    <source>
        <dbReference type="EMBL" id="ACZ29294.1"/>
    </source>
</evidence>
<keyword evidence="4" id="KW-1185">Reference proteome</keyword>
<dbReference type="HOGENOM" id="CLU_030169_3_1_11"/>
<dbReference type="SUPFAM" id="SSF56601">
    <property type="entry name" value="beta-lactamase/transpeptidase-like"/>
    <property type="match status" value="1"/>
</dbReference>
<feature type="domain" description="Beta-lactamase-related" evidence="2">
    <location>
        <begin position="38"/>
        <end position="304"/>
    </location>
</feature>
<dbReference type="KEGG" id="xce:Xcel_0255"/>
<evidence type="ECO:0000256" key="1">
    <source>
        <dbReference type="SAM" id="MobiDB-lite"/>
    </source>
</evidence>
<accession>D1BUQ3</accession>
<dbReference type="InterPro" id="IPR001466">
    <property type="entry name" value="Beta-lactam-related"/>
</dbReference>
<feature type="region of interest" description="Disordered" evidence="1">
    <location>
        <begin position="323"/>
        <end position="355"/>
    </location>
</feature>
<dbReference type="Proteomes" id="UP000002255">
    <property type="component" value="Chromosome"/>
</dbReference>
<name>D1BUQ3_XYLCX</name>
<evidence type="ECO:0000313" key="4">
    <source>
        <dbReference type="Proteomes" id="UP000002255"/>
    </source>
</evidence>
<protein>
    <submittedName>
        <fullName evidence="3">Beta-lactamase</fullName>
    </submittedName>
</protein>